<dbReference type="InterPro" id="IPR004840">
    <property type="entry name" value="Amino_acid_permease_CS"/>
</dbReference>
<dbReference type="GeneID" id="41967523"/>
<evidence type="ECO:0000256" key="6">
    <source>
        <dbReference type="SAM" id="MobiDB-lite"/>
    </source>
</evidence>
<feature type="transmembrane region" description="Helical" evidence="7">
    <location>
        <begin position="345"/>
        <end position="374"/>
    </location>
</feature>
<keyword evidence="9" id="KW-1185">Reference proteome</keyword>
<feature type="transmembrane region" description="Helical" evidence="7">
    <location>
        <begin position="252"/>
        <end position="271"/>
    </location>
</feature>
<feature type="transmembrane region" description="Helical" evidence="7">
    <location>
        <begin position="512"/>
        <end position="530"/>
    </location>
</feature>
<evidence type="ECO:0008006" key="10">
    <source>
        <dbReference type="Google" id="ProtNLM"/>
    </source>
</evidence>
<protein>
    <recommendedName>
        <fullName evidence="10">Amino acid transporter</fullName>
    </recommendedName>
</protein>
<evidence type="ECO:0000256" key="4">
    <source>
        <dbReference type="ARBA" id="ARBA00022989"/>
    </source>
</evidence>
<proteinExistence type="predicted"/>
<evidence type="ECO:0000256" key="1">
    <source>
        <dbReference type="ARBA" id="ARBA00004141"/>
    </source>
</evidence>
<reference evidence="8 9" key="1">
    <citation type="submission" date="2019-06" db="EMBL/GenBank/DDBJ databases">
        <title>Draft genome sequence of the filamentous fungus Phialemoniopsis curvata isolated from diesel fuel.</title>
        <authorList>
            <person name="Varaljay V.A."/>
            <person name="Lyon W.J."/>
            <person name="Crouch A.L."/>
            <person name="Drake C.E."/>
            <person name="Hollomon J.M."/>
            <person name="Nadeau L.J."/>
            <person name="Nunn H.S."/>
            <person name="Stevenson B.S."/>
            <person name="Bojanowski C.L."/>
            <person name="Crookes-Goodson W.J."/>
        </authorList>
    </citation>
    <scope>NUCLEOTIDE SEQUENCE [LARGE SCALE GENOMIC DNA]</scope>
    <source>
        <strain evidence="8 9">D216</strain>
    </source>
</reference>
<feature type="compositionally biased region" description="Basic and acidic residues" evidence="6">
    <location>
        <begin position="579"/>
        <end position="590"/>
    </location>
</feature>
<dbReference type="Proteomes" id="UP000319257">
    <property type="component" value="Unassembled WGS sequence"/>
</dbReference>
<dbReference type="EMBL" id="SKBQ01000001">
    <property type="protein sequence ID" value="TPX15742.1"/>
    <property type="molecule type" value="Genomic_DNA"/>
</dbReference>
<evidence type="ECO:0000256" key="7">
    <source>
        <dbReference type="SAM" id="Phobius"/>
    </source>
</evidence>
<accession>A0A507B0H7</accession>
<dbReference type="Gene3D" id="1.20.1740.10">
    <property type="entry name" value="Amino acid/polyamine transporter I"/>
    <property type="match status" value="1"/>
</dbReference>
<keyword evidence="3 7" id="KW-0812">Transmembrane</keyword>
<feature type="transmembrane region" description="Helical" evidence="7">
    <location>
        <begin position="214"/>
        <end position="232"/>
    </location>
</feature>
<evidence type="ECO:0000256" key="5">
    <source>
        <dbReference type="ARBA" id="ARBA00023136"/>
    </source>
</evidence>
<comment type="caution">
    <text evidence="8">The sequence shown here is derived from an EMBL/GenBank/DDBJ whole genome shotgun (WGS) entry which is preliminary data.</text>
</comment>
<feature type="transmembrane region" description="Helical" evidence="7">
    <location>
        <begin position="457"/>
        <end position="479"/>
    </location>
</feature>
<dbReference type="OrthoDB" id="10054429at2759"/>
<feature type="transmembrane region" description="Helical" evidence="7">
    <location>
        <begin position="183"/>
        <end position="202"/>
    </location>
</feature>
<evidence type="ECO:0000313" key="8">
    <source>
        <dbReference type="EMBL" id="TPX15742.1"/>
    </source>
</evidence>
<dbReference type="PANTHER" id="PTHR45649">
    <property type="entry name" value="AMINO-ACID PERMEASE BAT1"/>
    <property type="match status" value="1"/>
</dbReference>
<dbReference type="GO" id="GO:0006865">
    <property type="term" value="P:amino acid transport"/>
    <property type="evidence" value="ECO:0007669"/>
    <property type="project" value="InterPro"/>
</dbReference>
<dbReference type="GO" id="GO:0022857">
    <property type="term" value="F:transmembrane transporter activity"/>
    <property type="evidence" value="ECO:0007669"/>
    <property type="project" value="InterPro"/>
</dbReference>
<evidence type="ECO:0000256" key="3">
    <source>
        <dbReference type="ARBA" id="ARBA00022692"/>
    </source>
</evidence>
<feature type="compositionally biased region" description="Basic and acidic residues" evidence="6">
    <location>
        <begin position="561"/>
        <end position="572"/>
    </location>
</feature>
<feature type="region of interest" description="Disordered" evidence="6">
    <location>
        <begin position="1"/>
        <end position="40"/>
    </location>
</feature>
<organism evidence="8 9">
    <name type="scientific">Thyridium curvatum</name>
    <dbReference type="NCBI Taxonomy" id="1093900"/>
    <lineage>
        <taxon>Eukaryota</taxon>
        <taxon>Fungi</taxon>
        <taxon>Dikarya</taxon>
        <taxon>Ascomycota</taxon>
        <taxon>Pezizomycotina</taxon>
        <taxon>Sordariomycetes</taxon>
        <taxon>Sordariomycetidae</taxon>
        <taxon>Thyridiales</taxon>
        <taxon>Thyridiaceae</taxon>
        <taxon>Thyridium</taxon>
    </lineage>
</organism>
<evidence type="ECO:0000256" key="2">
    <source>
        <dbReference type="ARBA" id="ARBA00022448"/>
    </source>
</evidence>
<feature type="transmembrane region" description="Helical" evidence="7">
    <location>
        <begin position="57"/>
        <end position="80"/>
    </location>
</feature>
<evidence type="ECO:0000313" key="9">
    <source>
        <dbReference type="Proteomes" id="UP000319257"/>
    </source>
</evidence>
<feature type="region of interest" description="Disordered" evidence="6">
    <location>
        <begin position="556"/>
        <end position="590"/>
    </location>
</feature>
<feature type="transmembrane region" description="Helical" evidence="7">
    <location>
        <begin position="423"/>
        <end position="445"/>
    </location>
</feature>
<feature type="transmembrane region" description="Helical" evidence="7">
    <location>
        <begin position="92"/>
        <end position="111"/>
    </location>
</feature>
<dbReference type="AlphaFoldDB" id="A0A507B0H7"/>
<sequence length="590" mass="64394">MATSDRDGVGSMTTGFAPAGEPVLSKRADPDAPGLSSDDANDSDRELAAMGYAPRHFSLWSLFSFALSISGLFGTVMTTFSYPLSAGGAASAVWCWLISGLGALCIAYSIAEIASAYPTSGAMYFTIKYLAPPKYVPIIAWIDGWLNLIGQICGSASSSYGAAQMLLAAVSISSDFTYFPTQGHVIAVMTGLSIFHGLINSLNTKWLHQFAKTYAAFHITVLLALLITLLVMQKDKHTAEYAFTHVESSSGWSPPGFSFLFGFLSVSWTMTDYDAAAHIAEEVRNPAKTVPWAIASALTFTYVVGWLYNIVLVFTMGDPAELLASPIGQPVAQLFYNVMGKGASIFFTVAAFIIMNFVCITALQAGSRTVWAFARDEMLPGWRIWYKIWKRTDTPVLAVWLYTLICILINLIGLGSVTTISAIFNLCSIALDWSYVIPIACKLAFNRFERGPWHLGGASFAINVWAVVWTVFVSVIFVLPTVMPVTALNVRPSIIATLERALHTDMGNQMNYASVILVFVMLIATVYWYARGRFYYTGPRANAHIENGHIVEDESPSAVLDQEKAVSQDRPDSPGVLAQDRKQSNPSRES</sequence>
<dbReference type="STRING" id="1093900.A0A507B0H7"/>
<keyword evidence="5 7" id="KW-0472">Membrane</keyword>
<gene>
    <name evidence="8" type="ORF">E0L32_000076</name>
</gene>
<keyword evidence="2" id="KW-0813">Transport</keyword>
<dbReference type="GO" id="GO:0016020">
    <property type="term" value="C:membrane"/>
    <property type="evidence" value="ECO:0007669"/>
    <property type="project" value="UniProtKB-SubCell"/>
</dbReference>
<name>A0A507B0H7_9PEZI</name>
<dbReference type="InterPro" id="IPR002293">
    <property type="entry name" value="AA/rel_permease1"/>
</dbReference>
<feature type="transmembrane region" description="Helical" evidence="7">
    <location>
        <begin position="292"/>
        <end position="316"/>
    </location>
</feature>
<dbReference type="PANTHER" id="PTHR45649:SF9">
    <property type="entry name" value="AMINO-ACID PERMEASE 2"/>
    <property type="match status" value="1"/>
</dbReference>
<comment type="subcellular location">
    <subcellularLocation>
        <location evidence="1">Membrane</location>
        <topology evidence="1">Multi-pass membrane protein</topology>
    </subcellularLocation>
</comment>
<dbReference type="InParanoid" id="A0A507B0H7"/>
<dbReference type="RefSeq" id="XP_030997453.1">
    <property type="nucleotide sequence ID" value="XM_031142342.1"/>
</dbReference>
<keyword evidence="4 7" id="KW-1133">Transmembrane helix</keyword>
<dbReference type="PROSITE" id="PS00218">
    <property type="entry name" value="AMINO_ACID_PERMEASE_1"/>
    <property type="match status" value="1"/>
</dbReference>
<dbReference type="Pfam" id="PF13520">
    <property type="entry name" value="AA_permease_2"/>
    <property type="match status" value="1"/>
</dbReference>
<feature type="transmembrane region" description="Helical" evidence="7">
    <location>
        <begin position="395"/>
        <end position="417"/>
    </location>
</feature>
<dbReference type="PIRSF" id="PIRSF006060">
    <property type="entry name" value="AA_transporter"/>
    <property type="match status" value="1"/>
</dbReference>